<evidence type="ECO:0008006" key="4">
    <source>
        <dbReference type="Google" id="ProtNLM"/>
    </source>
</evidence>
<comment type="caution">
    <text evidence="2">The sequence shown here is derived from an EMBL/GenBank/DDBJ whole genome shotgun (WGS) entry which is preliminary data.</text>
</comment>
<dbReference type="Proteomes" id="UP000308267">
    <property type="component" value="Unassembled WGS sequence"/>
</dbReference>
<reference evidence="2 3" key="1">
    <citation type="journal article" date="2019" name="BMC Genomics">
        <title>New insights from Opisthorchis felineus genome: update on genomics of the epidemiologically important liver flukes.</title>
        <authorList>
            <person name="Ershov N.I."/>
            <person name="Mordvinov V.A."/>
            <person name="Prokhortchouk E.B."/>
            <person name="Pakharukova M.Y."/>
            <person name="Gunbin K.V."/>
            <person name="Ustyantsev K."/>
            <person name="Genaev M.A."/>
            <person name="Blinov A.G."/>
            <person name="Mazur A."/>
            <person name="Boulygina E."/>
            <person name="Tsygankova S."/>
            <person name="Khrameeva E."/>
            <person name="Chekanov N."/>
            <person name="Fan G."/>
            <person name="Xiao A."/>
            <person name="Zhang H."/>
            <person name="Xu X."/>
            <person name="Yang H."/>
            <person name="Solovyev V."/>
            <person name="Lee S.M."/>
            <person name="Liu X."/>
            <person name="Afonnikov D.A."/>
            <person name="Skryabin K.G."/>
        </authorList>
    </citation>
    <scope>NUCLEOTIDE SEQUENCE [LARGE SCALE GENOMIC DNA]</scope>
    <source>
        <strain evidence="2">AK-0245</strain>
        <tissue evidence="2">Whole organism</tissue>
    </source>
</reference>
<evidence type="ECO:0000256" key="1">
    <source>
        <dbReference type="SAM" id="Coils"/>
    </source>
</evidence>
<gene>
    <name evidence="2" type="ORF">CRM22_006388</name>
</gene>
<proteinExistence type="predicted"/>
<keyword evidence="1" id="KW-0175">Coiled coil</keyword>
<dbReference type="Gene3D" id="1.20.1270.60">
    <property type="entry name" value="Arfaptin homology (AH) domain/BAR domain"/>
    <property type="match status" value="1"/>
</dbReference>
<dbReference type="SUPFAM" id="SSF103657">
    <property type="entry name" value="BAR/IMD domain-like"/>
    <property type="match status" value="1"/>
</dbReference>
<dbReference type="EMBL" id="SJOL01006745">
    <property type="protein sequence ID" value="TGZ64431.1"/>
    <property type="molecule type" value="Genomic_DNA"/>
</dbReference>
<organism evidence="2 3">
    <name type="scientific">Opisthorchis felineus</name>
    <dbReference type="NCBI Taxonomy" id="147828"/>
    <lineage>
        <taxon>Eukaryota</taxon>
        <taxon>Metazoa</taxon>
        <taxon>Spiralia</taxon>
        <taxon>Lophotrochozoa</taxon>
        <taxon>Platyhelminthes</taxon>
        <taxon>Trematoda</taxon>
        <taxon>Digenea</taxon>
        <taxon>Opisthorchiida</taxon>
        <taxon>Opisthorchiata</taxon>
        <taxon>Opisthorchiidae</taxon>
        <taxon>Opisthorchis</taxon>
    </lineage>
</organism>
<accession>A0A4S2LLE9</accession>
<feature type="non-terminal residue" evidence="2">
    <location>
        <position position="1"/>
    </location>
</feature>
<protein>
    <recommendedName>
        <fullName evidence="4">BAR domain-containing protein</fullName>
    </recommendedName>
</protein>
<feature type="coiled-coil region" evidence="1">
    <location>
        <begin position="98"/>
        <end position="135"/>
    </location>
</feature>
<dbReference type="OrthoDB" id="446293at2759"/>
<keyword evidence="3" id="KW-1185">Reference proteome</keyword>
<sequence>AHSPPIRMAPDPFIKYFKALKKDLSSLVERYDAFFKHEEEFPTLFGKTELFGPRSGRPLSAVLSNLEQALKVHENFQTVNEKYFLKPLEKVCAIVPSISSLFSEREDLVKDLDKLKKKQQKMETMERTGENLAKLSKVVAQVESGNIRLSAIDTLIDRDLKELTSRTELFLGRIIKAHLNWKYQSCLATVESNTKLAHLFSDVSRTGDLDALDAEMTNQLSELRSLTLIRPT</sequence>
<name>A0A4S2LLE9_OPIFE</name>
<dbReference type="InterPro" id="IPR027267">
    <property type="entry name" value="AH/BAR_dom_sf"/>
</dbReference>
<dbReference type="AlphaFoldDB" id="A0A4S2LLE9"/>
<evidence type="ECO:0000313" key="3">
    <source>
        <dbReference type="Proteomes" id="UP000308267"/>
    </source>
</evidence>
<evidence type="ECO:0000313" key="2">
    <source>
        <dbReference type="EMBL" id="TGZ64431.1"/>
    </source>
</evidence>